<reference evidence="3" key="1">
    <citation type="submission" date="2020-06" db="EMBL/GenBank/DDBJ databases">
        <title>WGS assembly of Ceratodon purpureus strain R40.</title>
        <authorList>
            <person name="Carey S.B."/>
            <person name="Jenkins J."/>
            <person name="Shu S."/>
            <person name="Lovell J.T."/>
            <person name="Sreedasyam A."/>
            <person name="Maumus F."/>
            <person name="Tiley G.P."/>
            <person name="Fernandez-Pozo N."/>
            <person name="Barry K."/>
            <person name="Chen C."/>
            <person name="Wang M."/>
            <person name="Lipzen A."/>
            <person name="Daum C."/>
            <person name="Saski C.A."/>
            <person name="Payton A.C."/>
            <person name="Mcbreen J.C."/>
            <person name="Conrad R.E."/>
            <person name="Kollar L.M."/>
            <person name="Olsson S."/>
            <person name="Huttunen S."/>
            <person name="Landis J.B."/>
            <person name="Wickett N.J."/>
            <person name="Johnson M.G."/>
            <person name="Rensing S.A."/>
            <person name="Grimwood J."/>
            <person name="Schmutz J."/>
            <person name="Mcdaniel S.F."/>
        </authorList>
    </citation>
    <scope>NUCLEOTIDE SEQUENCE</scope>
    <source>
        <strain evidence="3">R40</strain>
    </source>
</reference>
<evidence type="ECO:0000313" key="4">
    <source>
        <dbReference type="Proteomes" id="UP000822688"/>
    </source>
</evidence>
<organism evidence="3 4">
    <name type="scientific">Ceratodon purpureus</name>
    <name type="common">Fire moss</name>
    <name type="synonym">Dicranum purpureum</name>
    <dbReference type="NCBI Taxonomy" id="3225"/>
    <lineage>
        <taxon>Eukaryota</taxon>
        <taxon>Viridiplantae</taxon>
        <taxon>Streptophyta</taxon>
        <taxon>Embryophyta</taxon>
        <taxon>Bryophyta</taxon>
        <taxon>Bryophytina</taxon>
        <taxon>Bryopsida</taxon>
        <taxon>Dicranidae</taxon>
        <taxon>Pseudoditrichales</taxon>
        <taxon>Ditrichaceae</taxon>
        <taxon>Ceratodon</taxon>
    </lineage>
</organism>
<feature type="region of interest" description="Disordered" evidence="1">
    <location>
        <begin position="271"/>
        <end position="309"/>
    </location>
</feature>
<dbReference type="Proteomes" id="UP000822688">
    <property type="component" value="Chromosome 5"/>
</dbReference>
<protein>
    <submittedName>
        <fullName evidence="3">Uncharacterized protein</fullName>
    </submittedName>
</protein>
<feature type="compositionally biased region" description="Polar residues" evidence="1">
    <location>
        <begin position="299"/>
        <end position="309"/>
    </location>
</feature>
<dbReference type="AlphaFoldDB" id="A0A8T0I2K4"/>
<keyword evidence="2" id="KW-1133">Transmembrane helix</keyword>
<evidence type="ECO:0000313" key="3">
    <source>
        <dbReference type="EMBL" id="KAG0577165.1"/>
    </source>
</evidence>
<comment type="caution">
    <text evidence="3">The sequence shown here is derived from an EMBL/GenBank/DDBJ whole genome shotgun (WGS) entry which is preliminary data.</text>
</comment>
<feature type="compositionally biased region" description="Low complexity" evidence="1">
    <location>
        <begin position="274"/>
        <end position="298"/>
    </location>
</feature>
<evidence type="ECO:0000256" key="1">
    <source>
        <dbReference type="SAM" id="MobiDB-lite"/>
    </source>
</evidence>
<feature type="transmembrane region" description="Helical" evidence="2">
    <location>
        <begin position="504"/>
        <end position="527"/>
    </location>
</feature>
<dbReference type="EMBL" id="CM026425">
    <property type="protein sequence ID" value="KAG0577164.1"/>
    <property type="molecule type" value="Genomic_DNA"/>
</dbReference>
<accession>A0A8T0I2K4</accession>
<sequence length="535" mass="56990">MSSRPGWSSSSFNASRSMASSRSVSSRSGSYTISRGLTTLALDALKLALDGAEIKQEGDHFVHLQSELGDRRFRKLCEDADLALTEIHYCQEGLDIARINARGDQRLDQTVSQAQVEEMRQMKDLINHDYLILKLQPGEPNTEPLHIMAHKLRGGIHITHIPSSDISTIFHEGVRCFTVDCHRGEPKRIRLWELIAMLKLEDPDYSLRNANCWDYAKNTAKRLVRGCAQVGNISASEKTRLQKEHDTLEANLAVRHMHNIAKSLIRRISSGSRASNPSSLAPKLSSSLSTPSALDSVSNPSRASNLASLPSTSAASDHLVSNPSSLASKIASLSTPAALDSVSNSSSLASKLASPSTPAASDLVSNPSSLASKFASLSTLAALDLVSNPSSLASKFASPSTPAALDSVSNSSSLASKLASPSTAAALDLVSNSARFLDSEPAAEVSSTQAADLVLSEVLRSDQLVMNSSTVQEISSARDQPAINHARDHQAAASAGPVMGTGRICLQIVFLVFWLILNHLGLGPWAWSLLGSTGA</sequence>
<evidence type="ECO:0000256" key="2">
    <source>
        <dbReference type="SAM" id="Phobius"/>
    </source>
</evidence>
<keyword evidence="4" id="KW-1185">Reference proteome</keyword>
<keyword evidence="2" id="KW-0472">Membrane</keyword>
<proteinExistence type="predicted"/>
<gene>
    <name evidence="3" type="ORF">KC19_5G135700</name>
</gene>
<keyword evidence="2" id="KW-0812">Transmembrane</keyword>
<name>A0A8T0I2K4_CERPU</name>
<dbReference type="EMBL" id="CM026425">
    <property type="protein sequence ID" value="KAG0577165.1"/>
    <property type="molecule type" value="Genomic_DNA"/>
</dbReference>